<dbReference type="InterPro" id="IPR009832">
    <property type="entry name" value="DUF1397"/>
</dbReference>
<dbReference type="EMBL" id="GGFJ01008632">
    <property type="protein sequence ID" value="MBW57773.1"/>
    <property type="molecule type" value="Transcribed_RNA"/>
</dbReference>
<feature type="signal peptide" evidence="1">
    <location>
        <begin position="1"/>
        <end position="21"/>
    </location>
</feature>
<evidence type="ECO:0000256" key="1">
    <source>
        <dbReference type="SAM" id="SignalP"/>
    </source>
</evidence>
<keyword evidence="1" id="KW-0732">Signal</keyword>
<feature type="chain" id="PRO_5014753273" evidence="1">
    <location>
        <begin position="22"/>
        <end position="253"/>
    </location>
</feature>
<protein>
    <submittedName>
        <fullName evidence="2">Putative secreted protein</fullName>
    </submittedName>
</protein>
<dbReference type="PANTHER" id="PTHR20997">
    <property type="entry name" value="EG:BACR42I17.2 PROTEIN-RELATED"/>
    <property type="match status" value="1"/>
</dbReference>
<proteinExistence type="predicted"/>
<dbReference type="AlphaFoldDB" id="A0A2M4BXM9"/>
<name>A0A2M4BXM9_9DIPT</name>
<dbReference type="PANTHER" id="PTHR20997:SF2">
    <property type="entry name" value="EG:BACR42I17.2 PROTEIN-RELATED"/>
    <property type="match status" value="1"/>
</dbReference>
<accession>A0A2M4BXM9</accession>
<organism evidence="2">
    <name type="scientific">Anopheles marajoara</name>
    <dbReference type="NCBI Taxonomy" id="58244"/>
    <lineage>
        <taxon>Eukaryota</taxon>
        <taxon>Metazoa</taxon>
        <taxon>Ecdysozoa</taxon>
        <taxon>Arthropoda</taxon>
        <taxon>Hexapoda</taxon>
        <taxon>Insecta</taxon>
        <taxon>Pterygota</taxon>
        <taxon>Neoptera</taxon>
        <taxon>Endopterygota</taxon>
        <taxon>Diptera</taxon>
        <taxon>Nematocera</taxon>
        <taxon>Culicoidea</taxon>
        <taxon>Culicidae</taxon>
        <taxon>Anophelinae</taxon>
        <taxon>Anopheles</taxon>
    </lineage>
</organism>
<sequence>MFKWTVTLFFVGLSLLVVCDGSALSSESSDSNEYEVVGILGEIRKQCKSNTGSNAAFSVVMESVEQAMECVSHFDAENFVIDFDELTNATRGAFFAKYCPKVRSLVSCHDGMLVAVRPCLKKGTFNIVQALFDSIPEALDLACEHDGEIVFKLKDQQRLECMGQKESQIKVCGNALTNNLNGEWEDSKLTQEQCSMLINFRQCLKDQLDLCDLSDFISIYDVPMNAMLSLTPCGNRTQEPSVYLLDNNSIVEV</sequence>
<reference evidence="2" key="1">
    <citation type="submission" date="2018-01" db="EMBL/GenBank/DDBJ databases">
        <title>An insight into the sialome of Amazonian anophelines.</title>
        <authorList>
            <person name="Ribeiro J.M."/>
            <person name="Scarpassa V."/>
            <person name="Calvo E."/>
        </authorList>
    </citation>
    <scope>NUCLEOTIDE SEQUENCE</scope>
    <source>
        <tissue evidence="2">Salivary glands</tissue>
    </source>
</reference>
<dbReference type="Pfam" id="PF07165">
    <property type="entry name" value="DUF1397"/>
    <property type="match status" value="1"/>
</dbReference>
<evidence type="ECO:0000313" key="2">
    <source>
        <dbReference type="EMBL" id="MBW57773.1"/>
    </source>
</evidence>